<dbReference type="Ensembl" id="ENSATET00000043089.1">
    <property type="protein sequence ID" value="ENSATEP00000040960.1"/>
    <property type="gene ID" value="ENSATEG00000029232.1"/>
</dbReference>
<keyword evidence="2" id="KW-0301">Gamma-carboxyglutamic acid</keyword>
<dbReference type="InParanoid" id="A0A7N6A247"/>
<organism evidence="14 15">
    <name type="scientific">Anabas testudineus</name>
    <name type="common">Climbing perch</name>
    <name type="synonym">Anthias testudineus</name>
    <dbReference type="NCBI Taxonomy" id="64144"/>
    <lineage>
        <taxon>Eukaryota</taxon>
        <taxon>Metazoa</taxon>
        <taxon>Chordata</taxon>
        <taxon>Craniata</taxon>
        <taxon>Vertebrata</taxon>
        <taxon>Euteleostomi</taxon>
        <taxon>Actinopterygii</taxon>
        <taxon>Neopterygii</taxon>
        <taxon>Teleostei</taxon>
        <taxon>Neoteleostei</taxon>
        <taxon>Acanthomorphata</taxon>
        <taxon>Anabantaria</taxon>
        <taxon>Anabantiformes</taxon>
        <taxon>Anabantoidei</taxon>
        <taxon>Anabantidae</taxon>
        <taxon>Anabas</taxon>
    </lineage>
</organism>
<evidence type="ECO:0000256" key="6">
    <source>
        <dbReference type="ARBA" id="ARBA00022737"/>
    </source>
</evidence>
<dbReference type="InterPro" id="IPR018097">
    <property type="entry name" value="EGF_Ca-bd_CS"/>
</dbReference>
<dbReference type="PROSITE" id="PS00010">
    <property type="entry name" value="ASX_HYDROXYL"/>
    <property type="match status" value="1"/>
</dbReference>
<evidence type="ECO:0000256" key="1">
    <source>
        <dbReference type="ARBA" id="ARBA00004613"/>
    </source>
</evidence>
<dbReference type="GeneTree" id="ENSGT00940000157694"/>
<reference evidence="14" key="2">
    <citation type="submission" date="2025-08" db="UniProtKB">
        <authorList>
            <consortium name="Ensembl"/>
        </authorList>
    </citation>
    <scope>IDENTIFICATION</scope>
</reference>
<evidence type="ECO:0000256" key="11">
    <source>
        <dbReference type="SAM" id="SignalP"/>
    </source>
</evidence>
<dbReference type="InterPro" id="IPR035972">
    <property type="entry name" value="GLA-like_dom_SF"/>
</dbReference>
<dbReference type="OrthoDB" id="9379732at2759"/>
<name>A0A7N6A247_ANATE</name>
<feature type="domain" description="EGF-like" evidence="12">
    <location>
        <begin position="92"/>
        <end position="128"/>
    </location>
</feature>
<dbReference type="PROSITE" id="PS50026">
    <property type="entry name" value="EGF_3"/>
    <property type="match status" value="1"/>
</dbReference>
<dbReference type="PANTHER" id="PTHR24278:SF35">
    <property type="entry name" value="PROTEIN Z, VITAMIN K-DEPENDENT PLASMA GLYCOPROTEIN B"/>
    <property type="match status" value="1"/>
</dbReference>
<feature type="disulfide bond" evidence="10">
    <location>
        <begin position="118"/>
        <end position="127"/>
    </location>
</feature>
<dbReference type="AlphaFoldDB" id="A0A7N6A247"/>
<dbReference type="PROSITE" id="PS50998">
    <property type="entry name" value="GLA_2"/>
    <property type="match status" value="1"/>
</dbReference>
<protein>
    <submittedName>
        <fullName evidence="14">Uncharacterized protein</fullName>
    </submittedName>
</protein>
<evidence type="ECO:0000256" key="2">
    <source>
        <dbReference type="ARBA" id="ARBA00022479"/>
    </source>
</evidence>
<dbReference type="InterPro" id="IPR050442">
    <property type="entry name" value="Peptidase_S1_coag_factors"/>
</dbReference>
<evidence type="ECO:0000256" key="10">
    <source>
        <dbReference type="PROSITE-ProRule" id="PRU00076"/>
    </source>
</evidence>
<evidence type="ECO:0000313" key="14">
    <source>
        <dbReference type="Ensembl" id="ENSATEP00000040960.1"/>
    </source>
</evidence>
<evidence type="ECO:0000256" key="9">
    <source>
        <dbReference type="ARBA" id="ARBA00023180"/>
    </source>
</evidence>
<dbReference type="PANTHER" id="PTHR24278">
    <property type="entry name" value="COAGULATION FACTOR"/>
    <property type="match status" value="1"/>
</dbReference>
<keyword evidence="6" id="KW-0677">Repeat</keyword>
<evidence type="ECO:0000256" key="7">
    <source>
        <dbReference type="ARBA" id="ARBA00022837"/>
    </source>
</evidence>
<keyword evidence="7" id="KW-0106">Calcium</keyword>
<dbReference type="CDD" id="cd00054">
    <property type="entry name" value="EGF_CA"/>
    <property type="match status" value="1"/>
</dbReference>
<keyword evidence="5 11" id="KW-0732">Signal</keyword>
<reference evidence="14" key="1">
    <citation type="submission" date="2021-04" db="EMBL/GenBank/DDBJ databases">
        <authorList>
            <consortium name="Wellcome Sanger Institute Data Sharing"/>
        </authorList>
    </citation>
    <scope>NUCLEOTIDE SEQUENCE [LARGE SCALE GENOMIC DNA]</scope>
</reference>
<evidence type="ECO:0000256" key="5">
    <source>
        <dbReference type="ARBA" id="ARBA00022729"/>
    </source>
</evidence>
<dbReference type="PROSITE" id="PS01186">
    <property type="entry name" value="EGF_2"/>
    <property type="match status" value="1"/>
</dbReference>
<accession>A0A7N6A247</accession>
<dbReference type="SMART" id="SM00179">
    <property type="entry name" value="EGF_CA"/>
    <property type="match status" value="1"/>
</dbReference>
<dbReference type="Proteomes" id="UP000265040">
    <property type="component" value="Chromosome 2"/>
</dbReference>
<dbReference type="InterPro" id="IPR000294">
    <property type="entry name" value="GLA_domain"/>
</dbReference>
<proteinExistence type="predicted"/>
<dbReference type="PROSITE" id="PS01187">
    <property type="entry name" value="EGF_CA"/>
    <property type="match status" value="1"/>
</dbReference>
<comment type="caution">
    <text evidence="10">Lacks conserved residue(s) required for the propagation of feature annotation.</text>
</comment>
<dbReference type="InterPro" id="IPR000742">
    <property type="entry name" value="EGF"/>
</dbReference>
<dbReference type="Pfam" id="PF00008">
    <property type="entry name" value="EGF"/>
    <property type="match status" value="1"/>
</dbReference>
<dbReference type="PROSITE" id="PS00022">
    <property type="entry name" value="EGF_1"/>
    <property type="match status" value="1"/>
</dbReference>
<keyword evidence="9" id="KW-0325">Glycoprotein</keyword>
<evidence type="ECO:0000256" key="3">
    <source>
        <dbReference type="ARBA" id="ARBA00022525"/>
    </source>
</evidence>
<feature type="domain" description="Gla" evidence="13">
    <location>
        <begin position="42"/>
        <end position="88"/>
    </location>
</feature>
<feature type="chain" id="PRO_5031543299" evidence="11">
    <location>
        <begin position="25"/>
        <end position="153"/>
    </location>
</feature>
<keyword evidence="3" id="KW-0964">Secreted</keyword>
<dbReference type="GO" id="GO:0005509">
    <property type="term" value="F:calcium ion binding"/>
    <property type="evidence" value="ECO:0007669"/>
    <property type="project" value="InterPro"/>
</dbReference>
<evidence type="ECO:0000259" key="12">
    <source>
        <dbReference type="PROSITE" id="PS50026"/>
    </source>
</evidence>
<dbReference type="GO" id="GO:0005615">
    <property type="term" value="C:extracellular space"/>
    <property type="evidence" value="ECO:0007669"/>
    <property type="project" value="TreeGrafter"/>
</dbReference>
<dbReference type="InterPro" id="IPR001881">
    <property type="entry name" value="EGF-like_Ca-bd_dom"/>
</dbReference>
<comment type="subcellular location">
    <subcellularLocation>
        <location evidence="1">Secreted</location>
    </subcellularLocation>
</comment>
<dbReference type="Pfam" id="PF00594">
    <property type="entry name" value="Gla"/>
    <property type="match status" value="1"/>
</dbReference>
<keyword evidence="15" id="KW-1185">Reference proteome</keyword>
<dbReference type="SUPFAM" id="SSF57630">
    <property type="entry name" value="GLA-domain"/>
    <property type="match status" value="1"/>
</dbReference>
<evidence type="ECO:0000256" key="8">
    <source>
        <dbReference type="ARBA" id="ARBA00023157"/>
    </source>
</evidence>
<dbReference type="InterPro" id="IPR000152">
    <property type="entry name" value="EGF-type_Asp/Asn_hydroxyl_site"/>
</dbReference>
<reference evidence="14" key="3">
    <citation type="submission" date="2025-09" db="UniProtKB">
        <authorList>
            <consortium name="Ensembl"/>
        </authorList>
    </citation>
    <scope>IDENTIFICATION</scope>
</reference>
<evidence type="ECO:0000259" key="13">
    <source>
        <dbReference type="PROSITE" id="PS50998"/>
    </source>
</evidence>
<dbReference type="FunFam" id="2.10.25.10:FF:000122">
    <property type="entry name" value="Protein crumbs homolog 2"/>
    <property type="match status" value="1"/>
</dbReference>
<keyword evidence="4 10" id="KW-0245">EGF-like domain</keyword>
<dbReference type="PRINTS" id="PR00001">
    <property type="entry name" value="GLABLOOD"/>
</dbReference>
<evidence type="ECO:0000313" key="15">
    <source>
        <dbReference type="Proteomes" id="UP000265040"/>
    </source>
</evidence>
<evidence type="ECO:0000256" key="4">
    <source>
        <dbReference type="ARBA" id="ARBA00022536"/>
    </source>
</evidence>
<dbReference type="FunFam" id="4.10.740.10:FF:000001">
    <property type="entry name" value="vitamin K-dependent protein S"/>
    <property type="match status" value="1"/>
</dbReference>
<dbReference type="Gene3D" id="2.10.25.10">
    <property type="entry name" value="Laminin"/>
    <property type="match status" value="1"/>
</dbReference>
<feature type="signal peptide" evidence="11">
    <location>
        <begin position="1"/>
        <end position="24"/>
    </location>
</feature>
<dbReference type="Gene3D" id="4.10.740.10">
    <property type="entry name" value="Coagulation Factor IX"/>
    <property type="match status" value="1"/>
</dbReference>
<dbReference type="InterPro" id="IPR017857">
    <property type="entry name" value="Coagulation_fac-like_Gla_dom"/>
</dbReference>
<sequence>MSACCRASVLYLYLLACFLQLSLSVFRQAPQAHNVLLRSKRANTFLLEELLQGNLERECYEERCNFEEAREYFEDTKKTHLVFGIFLSTGTDGDQCQPNPCFHGGNCTDMVGGFHCSCSAPYFGSVCELGGVKNIESRPSSASQIIVPGQSCI</sequence>
<keyword evidence="8 10" id="KW-1015">Disulfide bond</keyword>
<dbReference type="SMART" id="SM00069">
    <property type="entry name" value="GLA"/>
    <property type="match status" value="1"/>
</dbReference>